<dbReference type="AlphaFoldDB" id="A0A7Y0EP27"/>
<dbReference type="RefSeq" id="WP_169171825.1">
    <property type="nucleotide sequence ID" value="NZ_JAAIII010000002.1"/>
</dbReference>
<keyword evidence="1" id="KW-1133">Transmembrane helix</keyword>
<reference evidence="2 3" key="1">
    <citation type="submission" date="2020-02" db="EMBL/GenBank/DDBJ databases">
        <title>Characterization of phylogenetic diversity of novel bifidobacterial species isolated in Czech ZOOs.</title>
        <authorList>
            <person name="Lugli G.A."/>
            <person name="Vera N.B."/>
            <person name="Ventura M."/>
        </authorList>
    </citation>
    <scope>NUCLEOTIDE SEQUENCE [LARGE SCALE GENOMIC DNA]</scope>
    <source>
        <strain evidence="2 3">DSM 109957</strain>
    </source>
</reference>
<feature type="transmembrane region" description="Helical" evidence="1">
    <location>
        <begin position="74"/>
        <end position="95"/>
    </location>
</feature>
<keyword evidence="1" id="KW-0472">Membrane</keyword>
<protein>
    <submittedName>
        <fullName evidence="2">Uncharacterized protein</fullName>
    </submittedName>
</protein>
<proteinExistence type="predicted"/>
<organism evidence="2 3">
    <name type="scientific">Bifidobacterium oedipodis</name>
    <dbReference type="NCBI Taxonomy" id="2675322"/>
    <lineage>
        <taxon>Bacteria</taxon>
        <taxon>Bacillati</taxon>
        <taxon>Actinomycetota</taxon>
        <taxon>Actinomycetes</taxon>
        <taxon>Bifidobacteriales</taxon>
        <taxon>Bifidobacteriaceae</taxon>
        <taxon>Bifidobacterium</taxon>
    </lineage>
</organism>
<dbReference type="Proteomes" id="UP000532194">
    <property type="component" value="Unassembled WGS sequence"/>
</dbReference>
<name>A0A7Y0EP27_9BIFI</name>
<evidence type="ECO:0000256" key="1">
    <source>
        <dbReference type="SAM" id="Phobius"/>
    </source>
</evidence>
<feature type="transmembrane region" description="Helical" evidence="1">
    <location>
        <begin position="32"/>
        <end position="53"/>
    </location>
</feature>
<gene>
    <name evidence="2" type="ORF">G1C95_0989</name>
</gene>
<evidence type="ECO:0000313" key="2">
    <source>
        <dbReference type="EMBL" id="NMM93804.1"/>
    </source>
</evidence>
<comment type="caution">
    <text evidence="2">The sequence shown here is derived from an EMBL/GenBank/DDBJ whole genome shotgun (WGS) entry which is preliminary data.</text>
</comment>
<keyword evidence="1" id="KW-0812">Transmembrane</keyword>
<sequence length="140" mass="15366">MTFNHYIWLRMIVETLGALSCALMLILHNNVIGLIITAIVALLWICGEAWVLVTFGRENPRRDELSDKHQCDAMMFALGTLVAVMCAIGFALTLLPVITHIRYSLSPMLLPTLAIGALALSDARYLTLEHAAAKGADDED</sequence>
<accession>A0A7Y0EP27</accession>
<evidence type="ECO:0000313" key="3">
    <source>
        <dbReference type="Proteomes" id="UP000532194"/>
    </source>
</evidence>
<feature type="transmembrane region" description="Helical" evidence="1">
    <location>
        <begin position="7"/>
        <end position="26"/>
    </location>
</feature>
<dbReference type="EMBL" id="JAAIII010000002">
    <property type="protein sequence ID" value="NMM93804.1"/>
    <property type="molecule type" value="Genomic_DNA"/>
</dbReference>
<keyword evidence="3" id="KW-1185">Reference proteome</keyword>